<comment type="caution">
    <text evidence="5">The sequence shown here is derived from an EMBL/GenBank/DDBJ whole genome shotgun (WGS) entry which is preliminary data.</text>
</comment>
<evidence type="ECO:0000256" key="3">
    <source>
        <dbReference type="ARBA" id="ARBA00038502"/>
    </source>
</evidence>
<keyword evidence="2" id="KW-0012">Acyltransferase</keyword>
<dbReference type="Pfam" id="PF13302">
    <property type="entry name" value="Acetyltransf_3"/>
    <property type="match status" value="1"/>
</dbReference>
<evidence type="ECO:0000313" key="5">
    <source>
        <dbReference type="EMBL" id="GGD22537.1"/>
    </source>
</evidence>
<dbReference type="PANTHER" id="PTHR43792">
    <property type="entry name" value="GNAT FAMILY, PUTATIVE (AFU_ORTHOLOGUE AFUA_3G00765)-RELATED-RELATED"/>
    <property type="match status" value="1"/>
</dbReference>
<proteinExistence type="inferred from homology"/>
<comment type="similarity">
    <text evidence="3">Belongs to the acetyltransferase family. RimJ subfamily.</text>
</comment>
<dbReference type="EMBL" id="BMIN01000017">
    <property type="protein sequence ID" value="GGD22537.1"/>
    <property type="molecule type" value="Genomic_DNA"/>
</dbReference>
<accession>A0ABQ1QDD1</accession>
<name>A0ABQ1QDD1_9BACI</name>
<protein>
    <submittedName>
        <fullName evidence="5">Ribosomal-protein-alanine acetyltransferase</fullName>
    </submittedName>
</protein>
<keyword evidence="1" id="KW-0808">Transferase</keyword>
<gene>
    <name evidence="5" type="primary">yjcK</name>
    <name evidence="5" type="ORF">GCM10011389_32870</name>
</gene>
<evidence type="ECO:0000256" key="1">
    <source>
        <dbReference type="ARBA" id="ARBA00022679"/>
    </source>
</evidence>
<dbReference type="RefSeq" id="WP_188655470.1">
    <property type="nucleotide sequence ID" value="NZ_BMIN01000017.1"/>
</dbReference>
<evidence type="ECO:0000256" key="2">
    <source>
        <dbReference type="ARBA" id="ARBA00023315"/>
    </source>
</evidence>
<organism evidence="5 6">
    <name type="scientific">Pontibacillus salipaludis</name>
    <dbReference type="NCBI Taxonomy" id="1697394"/>
    <lineage>
        <taxon>Bacteria</taxon>
        <taxon>Bacillati</taxon>
        <taxon>Bacillota</taxon>
        <taxon>Bacilli</taxon>
        <taxon>Bacillales</taxon>
        <taxon>Bacillaceae</taxon>
        <taxon>Pontibacillus</taxon>
    </lineage>
</organism>
<feature type="domain" description="N-acetyltransferase" evidence="4">
    <location>
        <begin position="6"/>
        <end position="171"/>
    </location>
</feature>
<dbReference type="InterPro" id="IPR051531">
    <property type="entry name" value="N-acetyltransferase"/>
</dbReference>
<dbReference type="PANTHER" id="PTHR43792:SF8">
    <property type="entry name" value="[RIBOSOMAL PROTEIN US5]-ALANINE N-ACETYLTRANSFERASE"/>
    <property type="match status" value="1"/>
</dbReference>
<reference evidence="6" key="1">
    <citation type="journal article" date="2019" name="Int. J. Syst. Evol. Microbiol.">
        <title>The Global Catalogue of Microorganisms (GCM) 10K type strain sequencing project: providing services to taxonomists for standard genome sequencing and annotation.</title>
        <authorList>
            <consortium name="The Broad Institute Genomics Platform"/>
            <consortium name="The Broad Institute Genome Sequencing Center for Infectious Disease"/>
            <person name="Wu L."/>
            <person name="Ma J."/>
        </authorList>
    </citation>
    <scope>NUCLEOTIDE SEQUENCE [LARGE SCALE GENOMIC DNA]</scope>
    <source>
        <strain evidence="6">CGMCC 1.15353</strain>
    </source>
</reference>
<keyword evidence="6" id="KW-1185">Reference proteome</keyword>
<dbReference type="Proteomes" id="UP000642571">
    <property type="component" value="Unassembled WGS sequence"/>
</dbReference>
<sequence length="179" mass="20606">MKSNVVYIRSFTMEDIESLLHLQQENRAFFESTSMAREPDFYTYDHQRNRIKKFIEYQKQDQSYKFGIFLRENDELIGEVSLFEVKRGALQSAMIGYSLAHAHNGKGYATEAVELVVAYAFTVLGLHRIEAGVMPRNKASCRVLEKAGFHKEGLAIKNVKINGTWEDHHMYAVINPNDP</sequence>
<evidence type="ECO:0000313" key="6">
    <source>
        <dbReference type="Proteomes" id="UP000642571"/>
    </source>
</evidence>
<dbReference type="PROSITE" id="PS51186">
    <property type="entry name" value="GNAT"/>
    <property type="match status" value="1"/>
</dbReference>
<dbReference type="InterPro" id="IPR016181">
    <property type="entry name" value="Acyl_CoA_acyltransferase"/>
</dbReference>
<dbReference type="InterPro" id="IPR000182">
    <property type="entry name" value="GNAT_dom"/>
</dbReference>
<evidence type="ECO:0000259" key="4">
    <source>
        <dbReference type="PROSITE" id="PS51186"/>
    </source>
</evidence>
<dbReference type="SUPFAM" id="SSF55729">
    <property type="entry name" value="Acyl-CoA N-acyltransferases (Nat)"/>
    <property type="match status" value="1"/>
</dbReference>
<dbReference type="Gene3D" id="3.40.630.30">
    <property type="match status" value="1"/>
</dbReference>